<dbReference type="RefSeq" id="WP_112218940.1">
    <property type="nucleotide sequence ID" value="NZ_MVJN01000003.1"/>
</dbReference>
<proteinExistence type="predicted"/>
<feature type="compositionally biased region" description="Acidic residues" evidence="1">
    <location>
        <begin position="49"/>
        <end position="62"/>
    </location>
</feature>
<evidence type="ECO:0000256" key="1">
    <source>
        <dbReference type="SAM" id="MobiDB-lite"/>
    </source>
</evidence>
<feature type="region of interest" description="Disordered" evidence="1">
    <location>
        <begin position="34"/>
        <end position="62"/>
    </location>
</feature>
<evidence type="ECO:0000313" key="3">
    <source>
        <dbReference type="Proteomes" id="UP000249458"/>
    </source>
</evidence>
<reference evidence="2 3" key="1">
    <citation type="submission" date="2017-02" db="EMBL/GenBank/DDBJ databases">
        <title>Legionella quilivanii strain from human: case report and whole genome sequencing analysis.</title>
        <authorList>
            <person name="Lalancette C."/>
            <person name="Leduc J.-M."/>
            <person name="Levesque S."/>
            <person name="Fournier E."/>
            <person name="Saoud J."/>
            <person name="Faucher S.P."/>
            <person name="Bernard K."/>
            <person name="Martineau C."/>
            <person name="Longtin J."/>
        </authorList>
    </citation>
    <scope>NUCLEOTIDE SEQUENCE [LARGE SCALE GENOMIC DNA]</scope>
    <source>
        <strain evidence="2 3">ID143958</strain>
    </source>
</reference>
<sequence>MNNDAFKKLNDRKGNYSDEDIDALFRQTNDLQDKELAKKEKQREKYDPFNEDEFESFDPNES</sequence>
<name>A0A364LLG6_9GAMM</name>
<gene>
    <name evidence="2" type="ORF">B1207_05270</name>
</gene>
<protein>
    <submittedName>
        <fullName evidence="2">Uncharacterized protein</fullName>
    </submittedName>
</protein>
<dbReference type="EMBL" id="MVJN01000003">
    <property type="protein sequence ID" value="RAP37583.1"/>
    <property type="molecule type" value="Genomic_DNA"/>
</dbReference>
<feature type="compositionally biased region" description="Basic and acidic residues" evidence="1">
    <location>
        <begin position="34"/>
        <end position="48"/>
    </location>
</feature>
<evidence type="ECO:0000313" key="2">
    <source>
        <dbReference type="EMBL" id="RAP37583.1"/>
    </source>
</evidence>
<organism evidence="2 3">
    <name type="scientific">Legionella quinlivanii</name>
    <dbReference type="NCBI Taxonomy" id="45073"/>
    <lineage>
        <taxon>Bacteria</taxon>
        <taxon>Pseudomonadati</taxon>
        <taxon>Pseudomonadota</taxon>
        <taxon>Gammaproteobacteria</taxon>
        <taxon>Legionellales</taxon>
        <taxon>Legionellaceae</taxon>
        <taxon>Legionella</taxon>
    </lineage>
</organism>
<comment type="caution">
    <text evidence="2">The sequence shown here is derived from an EMBL/GenBank/DDBJ whole genome shotgun (WGS) entry which is preliminary data.</text>
</comment>
<dbReference type="AlphaFoldDB" id="A0A364LLG6"/>
<dbReference type="Proteomes" id="UP000249458">
    <property type="component" value="Unassembled WGS sequence"/>
</dbReference>
<accession>A0A364LLG6</accession>